<dbReference type="PANTHER" id="PTHR48010">
    <property type="entry name" value="OS05G0588300 PROTEIN"/>
    <property type="match status" value="1"/>
</dbReference>
<keyword evidence="2" id="KW-0677">Repeat</keyword>
<evidence type="ECO:0000256" key="1">
    <source>
        <dbReference type="ARBA" id="ARBA00022614"/>
    </source>
</evidence>
<dbReference type="AlphaFoldDB" id="A0AAD7VK90"/>
<name>A0AAD7VK90_QUISA</name>
<keyword evidence="5" id="KW-0675">Receptor</keyword>
<keyword evidence="5" id="KW-0808">Transferase</keyword>
<keyword evidence="3" id="KW-0812">Transmembrane</keyword>
<reference evidence="5" key="1">
    <citation type="journal article" date="2023" name="Science">
        <title>Elucidation of the pathway for biosynthesis of saponin adjuvants from the soapbark tree.</title>
        <authorList>
            <person name="Reed J."/>
            <person name="Orme A."/>
            <person name="El-Demerdash A."/>
            <person name="Owen C."/>
            <person name="Martin L.B.B."/>
            <person name="Misra R.C."/>
            <person name="Kikuchi S."/>
            <person name="Rejzek M."/>
            <person name="Martin A.C."/>
            <person name="Harkess A."/>
            <person name="Leebens-Mack J."/>
            <person name="Louveau T."/>
            <person name="Stephenson M.J."/>
            <person name="Osbourn A."/>
        </authorList>
    </citation>
    <scope>NUCLEOTIDE SEQUENCE</scope>
    <source>
        <strain evidence="5">S10</strain>
    </source>
</reference>
<evidence type="ECO:0000313" key="6">
    <source>
        <dbReference type="Proteomes" id="UP001163823"/>
    </source>
</evidence>
<organism evidence="5 6">
    <name type="scientific">Quillaja saponaria</name>
    <name type="common">Soap bark tree</name>
    <dbReference type="NCBI Taxonomy" id="32244"/>
    <lineage>
        <taxon>Eukaryota</taxon>
        <taxon>Viridiplantae</taxon>
        <taxon>Streptophyta</taxon>
        <taxon>Embryophyta</taxon>
        <taxon>Tracheophyta</taxon>
        <taxon>Spermatophyta</taxon>
        <taxon>Magnoliopsida</taxon>
        <taxon>eudicotyledons</taxon>
        <taxon>Gunneridae</taxon>
        <taxon>Pentapetalae</taxon>
        <taxon>rosids</taxon>
        <taxon>fabids</taxon>
        <taxon>Fabales</taxon>
        <taxon>Quillajaceae</taxon>
        <taxon>Quillaja</taxon>
    </lineage>
</organism>
<dbReference type="KEGG" id="qsa:O6P43_002445"/>
<dbReference type="Pfam" id="PF08263">
    <property type="entry name" value="LRRNT_2"/>
    <property type="match status" value="1"/>
</dbReference>
<dbReference type="Gene3D" id="3.80.10.10">
    <property type="entry name" value="Ribonuclease Inhibitor"/>
    <property type="match status" value="1"/>
</dbReference>
<evidence type="ECO:0000313" key="5">
    <source>
        <dbReference type="EMBL" id="KAJ7978996.1"/>
    </source>
</evidence>
<keyword evidence="3" id="KW-1133">Transmembrane helix</keyword>
<dbReference type="GO" id="GO:0016301">
    <property type="term" value="F:kinase activity"/>
    <property type="evidence" value="ECO:0007669"/>
    <property type="project" value="UniProtKB-KW"/>
</dbReference>
<dbReference type="Proteomes" id="UP001163823">
    <property type="component" value="Chromosome 2"/>
</dbReference>
<protein>
    <submittedName>
        <fullName evidence="5">Receptor-like protein kinase</fullName>
    </submittedName>
</protein>
<dbReference type="InterPro" id="IPR032675">
    <property type="entry name" value="LRR_dom_sf"/>
</dbReference>
<feature type="transmembrane region" description="Helical" evidence="3">
    <location>
        <begin position="149"/>
        <end position="166"/>
    </location>
</feature>
<accession>A0AAD7VK90</accession>
<dbReference type="InterPro" id="IPR050994">
    <property type="entry name" value="At_inactive_RLKs"/>
</dbReference>
<sequence length="201" mass="22887">MGLLKLKDVFNYPNGSAFPSWGVHNNSDCCTWKNVICDNNTTKPVIGLDLSFTRDSGMCFEDPDTPDWSLNASYFLPFQELQSLNLSGNCLTGVVGEIRLNKLRLISLRQNRLKETPNFERSILSKLEKLNLGFNRLTGGLPEYIGTSYFSQILVFLCQQFVWLISNRRRFMSADKSSKIGSQLQQVFRTCSFLPQQSDFS</sequence>
<dbReference type="InterPro" id="IPR001611">
    <property type="entry name" value="Leu-rich_rpt"/>
</dbReference>
<dbReference type="PROSITE" id="PS51450">
    <property type="entry name" value="LRR"/>
    <property type="match status" value="1"/>
</dbReference>
<keyword evidence="6" id="KW-1185">Reference proteome</keyword>
<keyword evidence="1" id="KW-0433">Leucine-rich repeat</keyword>
<dbReference type="EMBL" id="JARAOO010000002">
    <property type="protein sequence ID" value="KAJ7978996.1"/>
    <property type="molecule type" value="Genomic_DNA"/>
</dbReference>
<evidence type="ECO:0000256" key="2">
    <source>
        <dbReference type="ARBA" id="ARBA00022737"/>
    </source>
</evidence>
<evidence type="ECO:0000256" key="3">
    <source>
        <dbReference type="SAM" id="Phobius"/>
    </source>
</evidence>
<feature type="domain" description="Leucine-rich repeat-containing N-terminal plant-type" evidence="4">
    <location>
        <begin position="3"/>
        <end position="38"/>
    </location>
</feature>
<gene>
    <name evidence="5" type="ORF">O6P43_002445</name>
</gene>
<evidence type="ECO:0000259" key="4">
    <source>
        <dbReference type="Pfam" id="PF08263"/>
    </source>
</evidence>
<dbReference type="PANTHER" id="PTHR48010:SF58">
    <property type="entry name" value="RECEPTOR PROTEIN KINASE-LIKE PROTEIN ZAR1"/>
    <property type="match status" value="1"/>
</dbReference>
<dbReference type="SUPFAM" id="SSF52058">
    <property type="entry name" value="L domain-like"/>
    <property type="match status" value="1"/>
</dbReference>
<dbReference type="Pfam" id="PF00560">
    <property type="entry name" value="LRR_1"/>
    <property type="match status" value="2"/>
</dbReference>
<comment type="caution">
    <text evidence="5">The sequence shown here is derived from an EMBL/GenBank/DDBJ whole genome shotgun (WGS) entry which is preliminary data.</text>
</comment>
<dbReference type="InterPro" id="IPR013210">
    <property type="entry name" value="LRR_N_plant-typ"/>
</dbReference>
<proteinExistence type="predicted"/>
<keyword evidence="5" id="KW-0418">Kinase</keyword>
<keyword evidence="3" id="KW-0472">Membrane</keyword>